<dbReference type="GO" id="GO:0016301">
    <property type="term" value="F:kinase activity"/>
    <property type="evidence" value="ECO:0007669"/>
    <property type="project" value="InterPro"/>
</dbReference>
<dbReference type="EMBL" id="SWAV01000001">
    <property type="protein sequence ID" value="TKA92887.1"/>
    <property type="molecule type" value="Genomic_DNA"/>
</dbReference>
<keyword evidence="5" id="KW-1185">Reference proteome</keyword>
<reference evidence="4 7" key="2">
    <citation type="submission" date="2019-04" db="EMBL/GenBank/DDBJ databases">
        <title>Crypto-aerobic microbial life in anoxic (sulfidic) marine sediments.</title>
        <authorList>
            <person name="Bhattacharya S."/>
            <person name="Roy C."/>
            <person name="Mondal N."/>
            <person name="Sarkar J."/>
            <person name="Mandal S."/>
            <person name="Rameez M.J."/>
            <person name="Ghosh W."/>
        </authorList>
    </citation>
    <scope>NUCLEOTIDE SEQUENCE [LARGE SCALE GENOMIC DNA]</scope>
    <source>
        <strain evidence="4 7">SBBB</strain>
    </source>
</reference>
<sequence length="142" mass="15351">MIVWITSKLTLAIHDRQLAEHGGGNGVRDEGLLDSALARPQQLFAYGKPPPDLADLAASLAHGLASDHPFVDGNKRAAAVMCEVFIELNDGHLEADDVELYPQYIGLAEGSISEAEFASWLRERIVIDRPDGVQEPAESYGA</sequence>
<organism evidence="4 7">
    <name type="scientific">Halopseudomonas bauzanensis</name>
    <dbReference type="NCBI Taxonomy" id="653930"/>
    <lineage>
        <taxon>Bacteria</taxon>
        <taxon>Pseudomonadati</taxon>
        <taxon>Pseudomonadota</taxon>
        <taxon>Gammaproteobacteria</taxon>
        <taxon>Pseudomonadales</taxon>
        <taxon>Pseudomonadaceae</taxon>
        <taxon>Halopseudomonas</taxon>
    </lineage>
</organism>
<dbReference type="Proteomes" id="UP000186904">
    <property type="component" value="Unassembled WGS sequence"/>
</dbReference>
<dbReference type="PANTHER" id="PTHR39426:SF1">
    <property type="entry name" value="HOMOLOGY TO DEATH-ON-CURING PROTEIN OF PHAGE P1"/>
    <property type="match status" value="1"/>
</dbReference>
<evidence type="ECO:0000313" key="5">
    <source>
        <dbReference type="Proteomes" id="UP000186599"/>
    </source>
</evidence>
<dbReference type="EMBL" id="FOGN01000002">
    <property type="protein sequence ID" value="SER85897.1"/>
    <property type="molecule type" value="Genomic_DNA"/>
</dbReference>
<dbReference type="AlphaFoldDB" id="A0A031MED4"/>
<dbReference type="InterPro" id="IPR006440">
    <property type="entry name" value="Doc"/>
</dbReference>
<gene>
    <name evidence="4" type="ORF">FA869_01475</name>
    <name evidence="3" type="ORF">SAMN04487855_1721</name>
    <name evidence="2" type="ORF">SAMN05216589_1592</name>
</gene>
<dbReference type="Pfam" id="PF02661">
    <property type="entry name" value="Fic"/>
    <property type="match status" value="1"/>
</dbReference>
<dbReference type="STRING" id="653930.SAMN05216589_1592"/>
<dbReference type="Proteomes" id="UP000305198">
    <property type="component" value="Unassembled WGS sequence"/>
</dbReference>
<dbReference type="EMBL" id="FOUA01000002">
    <property type="protein sequence ID" value="SFL94603.1"/>
    <property type="molecule type" value="Genomic_DNA"/>
</dbReference>
<dbReference type="PANTHER" id="PTHR39426">
    <property type="entry name" value="HOMOLOGY TO DEATH-ON-CURING PROTEIN OF PHAGE P1"/>
    <property type="match status" value="1"/>
</dbReference>
<evidence type="ECO:0000313" key="7">
    <source>
        <dbReference type="Proteomes" id="UP000305198"/>
    </source>
</evidence>
<dbReference type="RefSeq" id="WP_036991677.1">
    <property type="nucleotide sequence ID" value="NZ_FOGN01000002.1"/>
</dbReference>
<dbReference type="Proteomes" id="UP000186599">
    <property type="component" value="Unassembled WGS sequence"/>
</dbReference>
<dbReference type="PROSITE" id="PS51459">
    <property type="entry name" value="FIDO"/>
    <property type="match status" value="1"/>
</dbReference>
<protein>
    <submittedName>
        <fullName evidence="2">Death on curing protein</fullName>
    </submittedName>
    <submittedName>
        <fullName evidence="4">Type II toxin-antitoxin system death-on-curing family toxin</fullName>
    </submittedName>
</protein>
<dbReference type="PIRSF" id="PIRSF018297">
    <property type="entry name" value="Doc"/>
    <property type="match status" value="1"/>
</dbReference>
<dbReference type="InterPro" id="IPR053737">
    <property type="entry name" value="Type_II_TA_Toxin"/>
</dbReference>
<evidence type="ECO:0000313" key="6">
    <source>
        <dbReference type="Proteomes" id="UP000186904"/>
    </source>
</evidence>
<dbReference type="OrthoDB" id="9802752at2"/>
<evidence type="ECO:0000313" key="3">
    <source>
        <dbReference type="EMBL" id="SFL94603.1"/>
    </source>
</evidence>
<proteinExistence type="predicted"/>
<evidence type="ECO:0000313" key="4">
    <source>
        <dbReference type="EMBL" id="TKA92887.1"/>
    </source>
</evidence>
<dbReference type="InterPro" id="IPR003812">
    <property type="entry name" value="Fido"/>
</dbReference>
<name>A0A031MED4_9GAMM</name>
<accession>A0A031MED4</accession>
<dbReference type="Gene3D" id="1.20.120.1870">
    <property type="entry name" value="Fic/DOC protein, Fido domain"/>
    <property type="match status" value="1"/>
</dbReference>
<feature type="domain" description="Fido" evidence="1">
    <location>
        <begin position="5"/>
        <end position="123"/>
    </location>
</feature>
<reference evidence="5 6" key="1">
    <citation type="submission" date="2016-10" db="EMBL/GenBank/DDBJ databases">
        <authorList>
            <person name="de Groot N.N."/>
        </authorList>
    </citation>
    <scope>NUCLEOTIDE SEQUENCE [LARGE SCALE GENOMIC DNA]</scope>
    <source>
        <strain evidence="3 5">CGMCC 1.9095</strain>
        <strain evidence="2 6">DSM 22558</strain>
    </source>
</reference>
<evidence type="ECO:0000259" key="1">
    <source>
        <dbReference type="PROSITE" id="PS51459"/>
    </source>
</evidence>
<dbReference type="NCBIfam" id="TIGR01550">
    <property type="entry name" value="DOC_P1"/>
    <property type="match status" value="1"/>
</dbReference>
<dbReference type="InterPro" id="IPR036597">
    <property type="entry name" value="Fido-like_dom_sf"/>
</dbReference>
<evidence type="ECO:0000313" key="2">
    <source>
        <dbReference type="EMBL" id="SER85897.1"/>
    </source>
</evidence>
<dbReference type="SUPFAM" id="SSF140931">
    <property type="entry name" value="Fic-like"/>
    <property type="match status" value="1"/>
</dbReference>